<comment type="subunit">
    <text evidence="2">Interacts with KAR2.</text>
</comment>
<feature type="signal peptide" evidence="10">
    <location>
        <begin position="1"/>
        <end position="28"/>
    </location>
</feature>
<keyword evidence="4" id="KW-0813">Transport</keyword>
<feature type="region of interest" description="Disordered" evidence="9">
    <location>
        <begin position="383"/>
        <end position="414"/>
    </location>
</feature>
<dbReference type="InterPro" id="IPR011989">
    <property type="entry name" value="ARM-like"/>
</dbReference>
<sequence length="414" mass="45769">MATVRLRSGPLSLFLVVFLGLFLGFATAASSSGSKQPSKPASDLICHTSNPDECYPRVFQPTDEFQIVRDDQELPNGLHVRLNIWTGQKEAKINVPDETDPALEGLPVEQAVVLVEQEQLDTPQIPKGAPEYDPIGKIKEPPQQSGAVTFAEAFKMLKSGTIEDVHRFDTALEEMEELSHDIYYGLQITEDSEVVKALFCQMGQHDGRVIDGVTPRDQQAAAILAGALSNNPSALKEVVKVWDNLMDSNCPQGDVSVRKSFYSSFVPAENDATATKQSPSKVKAKVSAINGLIKDKSIRKDFLENGGMKRLLEVLIPEGKEWTTAQRKVGQLVLDTFLDEDMGAKLGQWPKTAKSDNKECKALESTRDEGCWDYHVERIMKANKGNGGHWSKDLHDRLAKARKMGNKAPKHEEL</sequence>
<evidence type="ECO:0000256" key="6">
    <source>
        <dbReference type="ARBA" id="ARBA00022824"/>
    </source>
</evidence>
<gene>
    <name evidence="11" type="ORF">PT974_11484</name>
</gene>
<evidence type="ECO:0000256" key="8">
    <source>
        <dbReference type="ARBA" id="ARBA00023010"/>
    </source>
</evidence>
<keyword evidence="8" id="KW-0811">Translocation</keyword>
<evidence type="ECO:0000256" key="5">
    <source>
        <dbReference type="ARBA" id="ARBA00022729"/>
    </source>
</evidence>
<keyword evidence="6" id="KW-0256">Endoplasmic reticulum</keyword>
<evidence type="ECO:0000256" key="9">
    <source>
        <dbReference type="SAM" id="MobiDB-lite"/>
    </source>
</evidence>
<protein>
    <recommendedName>
        <fullName evidence="3">Nucleotide exchange factor SIL1</fullName>
    </recommendedName>
</protein>
<comment type="similarity">
    <text evidence="1">Belongs to the SIL1 family.</text>
</comment>
<proteinExistence type="inferred from homology"/>
<evidence type="ECO:0000256" key="7">
    <source>
        <dbReference type="ARBA" id="ARBA00022927"/>
    </source>
</evidence>
<evidence type="ECO:0000256" key="1">
    <source>
        <dbReference type="ARBA" id="ARBA00010588"/>
    </source>
</evidence>
<accession>A0ABR0S5C6</accession>
<organism evidence="11 12">
    <name type="scientific">Cladobotryum mycophilum</name>
    <dbReference type="NCBI Taxonomy" id="491253"/>
    <lineage>
        <taxon>Eukaryota</taxon>
        <taxon>Fungi</taxon>
        <taxon>Dikarya</taxon>
        <taxon>Ascomycota</taxon>
        <taxon>Pezizomycotina</taxon>
        <taxon>Sordariomycetes</taxon>
        <taxon>Hypocreomycetidae</taxon>
        <taxon>Hypocreales</taxon>
        <taxon>Hypocreaceae</taxon>
        <taxon>Cladobotryum</taxon>
    </lineage>
</organism>
<feature type="compositionally biased region" description="Basic and acidic residues" evidence="9">
    <location>
        <begin position="390"/>
        <end position="399"/>
    </location>
</feature>
<name>A0ABR0S5C6_9HYPO</name>
<reference evidence="11 12" key="1">
    <citation type="submission" date="2024-01" db="EMBL/GenBank/DDBJ databases">
        <title>Complete genome of Cladobotryum mycophilum ATHUM6906.</title>
        <authorList>
            <person name="Christinaki A.C."/>
            <person name="Myridakis A.I."/>
            <person name="Kouvelis V.N."/>
        </authorList>
    </citation>
    <scope>NUCLEOTIDE SEQUENCE [LARGE SCALE GENOMIC DNA]</scope>
    <source>
        <strain evidence="11 12">ATHUM6906</strain>
    </source>
</reference>
<dbReference type="Proteomes" id="UP001338125">
    <property type="component" value="Unassembled WGS sequence"/>
</dbReference>
<evidence type="ECO:0000256" key="10">
    <source>
        <dbReference type="SAM" id="SignalP"/>
    </source>
</evidence>
<dbReference type="InterPro" id="IPR031884">
    <property type="entry name" value="Sil1_fungi"/>
</dbReference>
<dbReference type="Pfam" id="PF16782">
    <property type="entry name" value="SIL1"/>
    <property type="match status" value="1"/>
</dbReference>
<keyword evidence="5 10" id="KW-0732">Signal</keyword>
<keyword evidence="7" id="KW-0653">Protein transport</keyword>
<evidence type="ECO:0000256" key="4">
    <source>
        <dbReference type="ARBA" id="ARBA00022448"/>
    </source>
</evidence>
<dbReference type="Gene3D" id="1.25.10.10">
    <property type="entry name" value="Leucine-rich Repeat Variant"/>
    <property type="match status" value="1"/>
</dbReference>
<evidence type="ECO:0000256" key="3">
    <source>
        <dbReference type="ARBA" id="ARBA00015352"/>
    </source>
</evidence>
<evidence type="ECO:0000313" key="11">
    <source>
        <dbReference type="EMBL" id="KAK5987357.1"/>
    </source>
</evidence>
<evidence type="ECO:0000256" key="2">
    <source>
        <dbReference type="ARBA" id="ARBA00011799"/>
    </source>
</evidence>
<dbReference type="EMBL" id="JAVFKD010000016">
    <property type="protein sequence ID" value="KAK5987357.1"/>
    <property type="molecule type" value="Genomic_DNA"/>
</dbReference>
<feature type="chain" id="PRO_5047207793" description="Nucleotide exchange factor SIL1" evidence="10">
    <location>
        <begin position="29"/>
        <end position="414"/>
    </location>
</feature>
<evidence type="ECO:0000313" key="12">
    <source>
        <dbReference type="Proteomes" id="UP001338125"/>
    </source>
</evidence>
<keyword evidence="12" id="KW-1185">Reference proteome</keyword>
<comment type="caution">
    <text evidence="11">The sequence shown here is derived from an EMBL/GenBank/DDBJ whole genome shotgun (WGS) entry which is preliminary data.</text>
</comment>